<evidence type="ECO:0008006" key="4">
    <source>
        <dbReference type="Google" id="ProtNLM"/>
    </source>
</evidence>
<name>A0A9P0B700_BRAAE</name>
<dbReference type="AlphaFoldDB" id="A0A9P0B700"/>
<dbReference type="OrthoDB" id="2422341at2759"/>
<accession>A0A9P0B700</accession>
<evidence type="ECO:0000256" key="1">
    <source>
        <dbReference type="ARBA" id="ARBA00022786"/>
    </source>
</evidence>
<organism evidence="2 3">
    <name type="scientific">Brassicogethes aeneus</name>
    <name type="common">Rape pollen beetle</name>
    <name type="synonym">Meligethes aeneus</name>
    <dbReference type="NCBI Taxonomy" id="1431903"/>
    <lineage>
        <taxon>Eukaryota</taxon>
        <taxon>Metazoa</taxon>
        <taxon>Ecdysozoa</taxon>
        <taxon>Arthropoda</taxon>
        <taxon>Hexapoda</taxon>
        <taxon>Insecta</taxon>
        <taxon>Pterygota</taxon>
        <taxon>Neoptera</taxon>
        <taxon>Endopterygota</taxon>
        <taxon>Coleoptera</taxon>
        <taxon>Polyphaga</taxon>
        <taxon>Cucujiformia</taxon>
        <taxon>Nitidulidae</taxon>
        <taxon>Meligethinae</taxon>
        <taxon>Brassicogethes</taxon>
    </lineage>
</organism>
<gene>
    <name evidence="2" type="ORF">MELIAE_LOCUS7576</name>
</gene>
<dbReference type="Pfam" id="PF10471">
    <property type="entry name" value="ANAPC_CDC26"/>
    <property type="match status" value="1"/>
</dbReference>
<dbReference type="Proteomes" id="UP001154078">
    <property type="component" value="Chromosome 5"/>
</dbReference>
<proteinExistence type="predicted"/>
<evidence type="ECO:0000313" key="2">
    <source>
        <dbReference type="EMBL" id="CAH0556684.1"/>
    </source>
</evidence>
<dbReference type="EMBL" id="OV121136">
    <property type="protein sequence ID" value="CAH0556684.1"/>
    <property type="molecule type" value="Genomic_DNA"/>
</dbReference>
<dbReference type="GO" id="GO:0031145">
    <property type="term" value="P:anaphase-promoting complex-dependent catabolic process"/>
    <property type="evidence" value="ECO:0007669"/>
    <property type="project" value="InterPro"/>
</dbReference>
<reference evidence="2" key="1">
    <citation type="submission" date="2021-12" db="EMBL/GenBank/DDBJ databases">
        <authorList>
            <person name="King R."/>
        </authorList>
    </citation>
    <scope>NUCLEOTIDE SEQUENCE</scope>
</reference>
<sequence length="149" mass="17611">MALQTKQLRFSVAKVSIVCKSNLSQPLTSSEYNVVHFCSTPKMKASFVWQHWWDLLYDFLSICQKLDIFVRIFSDKISIMLRRPPTNIELKLNDIQEYEEMRQQIIKEKSNKSGFDLPTWQPGPKIKQEVYSRLGYIPQRPIPVRNIFN</sequence>
<keyword evidence="1" id="KW-0833">Ubl conjugation pathway</keyword>
<dbReference type="InterPro" id="IPR018860">
    <property type="entry name" value="APC_suCDC26"/>
</dbReference>
<keyword evidence="3" id="KW-1185">Reference proteome</keyword>
<protein>
    <recommendedName>
        <fullName evidence="4">Cell division cycle protein 26 homolog</fullName>
    </recommendedName>
</protein>
<evidence type="ECO:0000313" key="3">
    <source>
        <dbReference type="Proteomes" id="UP001154078"/>
    </source>
</evidence>
<dbReference type="GO" id="GO:0005680">
    <property type="term" value="C:anaphase-promoting complex"/>
    <property type="evidence" value="ECO:0007669"/>
    <property type="project" value="InterPro"/>
</dbReference>